<feature type="compositionally biased region" description="Acidic residues" evidence="1">
    <location>
        <begin position="20"/>
        <end position="42"/>
    </location>
</feature>
<evidence type="ECO:0000313" key="3">
    <source>
        <dbReference type="Proteomes" id="UP001266305"/>
    </source>
</evidence>
<accession>A0ABQ9WFP6</accession>
<feature type="region of interest" description="Disordered" evidence="1">
    <location>
        <begin position="1"/>
        <end position="89"/>
    </location>
</feature>
<name>A0ABQ9WFP6_SAGOE</name>
<reference evidence="2 3" key="1">
    <citation type="submission" date="2023-05" db="EMBL/GenBank/DDBJ databases">
        <title>B98-5 Cell Line De Novo Hybrid Assembly: An Optical Mapping Approach.</title>
        <authorList>
            <person name="Kananen K."/>
            <person name="Auerbach J.A."/>
            <person name="Kautto E."/>
            <person name="Blachly J.S."/>
        </authorList>
    </citation>
    <scope>NUCLEOTIDE SEQUENCE [LARGE SCALE GENOMIC DNA]</scope>
    <source>
        <strain evidence="2">B95-8</strain>
        <tissue evidence="2">Cell line</tissue>
    </source>
</reference>
<feature type="compositionally biased region" description="Low complexity" evidence="1">
    <location>
        <begin position="45"/>
        <end position="73"/>
    </location>
</feature>
<feature type="region of interest" description="Disordered" evidence="1">
    <location>
        <begin position="137"/>
        <end position="158"/>
    </location>
</feature>
<comment type="caution">
    <text evidence="2">The sequence shown here is derived from an EMBL/GenBank/DDBJ whole genome shotgun (WGS) entry which is preliminary data.</text>
</comment>
<organism evidence="2 3">
    <name type="scientific">Saguinus oedipus</name>
    <name type="common">Cotton-top tamarin</name>
    <name type="synonym">Oedipomidas oedipus</name>
    <dbReference type="NCBI Taxonomy" id="9490"/>
    <lineage>
        <taxon>Eukaryota</taxon>
        <taxon>Metazoa</taxon>
        <taxon>Chordata</taxon>
        <taxon>Craniata</taxon>
        <taxon>Vertebrata</taxon>
        <taxon>Euteleostomi</taxon>
        <taxon>Mammalia</taxon>
        <taxon>Eutheria</taxon>
        <taxon>Euarchontoglires</taxon>
        <taxon>Primates</taxon>
        <taxon>Haplorrhini</taxon>
        <taxon>Platyrrhini</taxon>
        <taxon>Cebidae</taxon>
        <taxon>Callitrichinae</taxon>
        <taxon>Saguinus</taxon>
    </lineage>
</organism>
<gene>
    <name evidence="2" type="ORF">P7K49_001656</name>
</gene>
<evidence type="ECO:0000256" key="1">
    <source>
        <dbReference type="SAM" id="MobiDB-lite"/>
    </source>
</evidence>
<keyword evidence="3" id="KW-1185">Reference proteome</keyword>
<proteinExistence type="predicted"/>
<dbReference type="Proteomes" id="UP001266305">
    <property type="component" value="Unassembled WGS sequence"/>
</dbReference>
<sequence>MTHLEPSGAPAAGRPPLQLEGEEDKEEGEEEEDYQEREEEKEEGAGASPSLSGPSPEAAAAATREAGAALRPGAGAGAGPGAAGPVPPLSSCSYSSLCSHCGRGPTRRCSLRYAPADPAVPRPMYWKHENAAPALPEGCRLPAEGGPATDQVSRRKTG</sequence>
<protein>
    <submittedName>
        <fullName evidence="2">Uncharacterized protein</fullName>
    </submittedName>
</protein>
<dbReference type="EMBL" id="JASSZA010000001">
    <property type="protein sequence ID" value="KAK2120270.1"/>
    <property type="molecule type" value="Genomic_DNA"/>
</dbReference>
<evidence type="ECO:0000313" key="2">
    <source>
        <dbReference type="EMBL" id="KAK2120270.1"/>
    </source>
</evidence>